<sequence length="202" mass="22173">MDLLIQMFAVLAVFAMVHERVLELLRMPRELLAKQDQNKPEDSKRWTQVVTVLDAVTIGSFNWVSGVVLALLTRADLLKLIEPVAAGQKPEFLTQYLRKSPWDWSSWSLLEFLGCVLMGFSTTVGSKFWHDAVNGLMELRKQLAGAGAAARKLTAAEVQQALNTAAEEVGKSKAADSKQALTDVAEALKRGARKAAESQPGH</sequence>
<gene>
    <name evidence="1" type="ORF">SYV04_11165</name>
</gene>
<reference evidence="1 2" key="1">
    <citation type="submission" date="2023-12" db="EMBL/GenBank/DDBJ databases">
        <title>the genome sequence of Hyalangium sp. s54d21.</title>
        <authorList>
            <person name="Zhang X."/>
        </authorList>
    </citation>
    <scope>NUCLEOTIDE SEQUENCE [LARGE SCALE GENOMIC DNA]</scope>
    <source>
        <strain evidence="2">s54d21</strain>
    </source>
</reference>
<evidence type="ECO:0000313" key="2">
    <source>
        <dbReference type="Proteomes" id="UP001291309"/>
    </source>
</evidence>
<proteinExistence type="predicted"/>
<evidence type="ECO:0000313" key="1">
    <source>
        <dbReference type="EMBL" id="MDY7226955.1"/>
    </source>
</evidence>
<protein>
    <submittedName>
        <fullName evidence="1">Uncharacterized protein</fullName>
    </submittedName>
</protein>
<dbReference type="EMBL" id="JAXIVS010000003">
    <property type="protein sequence ID" value="MDY7226955.1"/>
    <property type="molecule type" value="Genomic_DNA"/>
</dbReference>
<organism evidence="1 2">
    <name type="scientific">Hyalangium rubrum</name>
    <dbReference type="NCBI Taxonomy" id="3103134"/>
    <lineage>
        <taxon>Bacteria</taxon>
        <taxon>Pseudomonadati</taxon>
        <taxon>Myxococcota</taxon>
        <taxon>Myxococcia</taxon>
        <taxon>Myxococcales</taxon>
        <taxon>Cystobacterineae</taxon>
        <taxon>Archangiaceae</taxon>
        <taxon>Hyalangium</taxon>
    </lineage>
</organism>
<accession>A0ABU5H0H9</accession>
<keyword evidence="2" id="KW-1185">Reference proteome</keyword>
<name>A0ABU5H0H9_9BACT</name>
<comment type="caution">
    <text evidence="1">The sequence shown here is derived from an EMBL/GenBank/DDBJ whole genome shotgun (WGS) entry which is preliminary data.</text>
</comment>
<dbReference type="RefSeq" id="WP_321545675.1">
    <property type="nucleotide sequence ID" value="NZ_JAXIVS010000003.1"/>
</dbReference>
<dbReference type="Proteomes" id="UP001291309">
    <property type="component" value="Unassembled WGS sequence"/>
</dbReference>